<dbReference type="RefSeq" id="XP_033365472.1">
    <property type="nucleotide sequence ID" value="XM_033509581.1"/>
</dbReference>
<keyword evidence="1" id="KW-1185">Reference proteome</keyword>
<evidence type="ECO:0000313" key="1">
    <source>
        <dbReference type="Proteomes" id="UP000504631"/>
    </source>
</evidence>
<dbReference type="KEGG" id="bvk:117242687"/>
<accession>A0A6J3LJA0</accession>
<reference evidence="2" key="1">
    <citation type="submission" date="2025-08" db="UniProtKB">
        <authorList>
            <consortium name="RefSeq"/>
        </authorList>
    </citation>
    <scope>IDENTIFICATION</scope>
    <source>
        <tissue evidence="2">Muscle</tissue>
    </source>
</reference>
<dbReference type="AlphaFoldDB" id="A0A6J3LJA0"/>
<proteinExistence type="predicted"/>
<evidence type="ECO:0000313" key="2">
    <source>
        <dbReference type="RefSeq" id="XP_033365472.1"/>
    </source>
</evidence>
<dbReference type="Proteomes" id="UP000504631">
    <property type="component" value="Unplaced"/>
</dbReference>
<gene>
    <name evidence="2" type="primary">LOC117242687</name>
</gene>
<name>A0A6J3LJA0_9HYME</name>
<organism evidence="1 2">
    <name type="scientific">Bombus vosnesenskii</name>
    <dbReference type="NCBI Taxonomy" id="207650"/>
    <lineage>
        <taxon>Eukaryota</taxon>
        <taxon>Metazoa</taxon>
        <taxon>Ecdysozoa</taxon>
        <taxon>Arthropoda</taxon>
        <taxon>Hexapoda</taxon>
        <taxon>Insecta</taxon>
        <taxon>Pterygota</taxon>
        <taxon>Neoptera</taxon>
        <taxon>Endopterygota</taxon>
        <taxon>Hymenoptera</taxon>
        <taxon>Apocrita</taxon>
        <taxon>Aculeata</taxon>
        <taxon>Apoidea</taxon>
        <taxon>Anthophila</taxon>
        <taxon>Apidae</taxon>
        <taxon>Bombus</taxon>
        <taxon>Pyrobombus</taxon>
    </lineage>
</organism>
<protein>
    <submittedName>
        <fullName evidence="2">Uncharacterized protein LOC117242687</fullName>
    </submittedName>
</protein>
<dbReference type="GeneID" id="117242687"/>
<sequence>MIRTTLKNVLRFEIRNKVDYYTCWFIKETSDKIVIVGVYHFDCHAKITRFAQDAIGVFLLFKAYNGKIIINRWCKTTFFPNGPFILLVITGDHRGVLVTVDSDIL</sequence>